<comment type="caution">
    <text evidence="2">The sequence shown here is derived from an EMBL/GenBank/DDBJ whole genome shotgun (WGS) entry which is preliminary data.</text>
</comment>
<organism evidence="2 3">
    <name type="scientific">Psilocybe cf. subviscida</name>
    <dbReference type="NCBI Taxonomy" id="2480587"/>
    <lineage>
        <taxon>Eukaryota</taxon>
        <taxon>Fungi</taxon>
        <taxon>Dikarya</taxon>
        <taxon>Basidiomycota</taxon>
        <taxon>Agaricomycotina</taxon>
        <taxon>Agaricomycetes</taxon>
        <taxon>Agaricomycetidae</taxon>
        <taxon>Agaricales</taxon>
        <taxon>Agaricineae</taxon>
        <taxon>Strophariaceae</taxon>
        <taxon>Psilocybe</taxon>
    </lineage>
</organism>
<dbReference type="AlphaFoldDB" id="A0A8H5ATB9"/>
<sequence>MPYMSRCSCMTLRRRNNQPYMGPPRLCRRQRAHPSRAPDVPPREAEGVRVVHGNSCRWGRNISPHPAQTPLQTRAHRVRRVALLWASTARWVGYNTFSTTVHISPWDCG</sequence>
<dbReference type="Proteomes" id="UP000567179">
    <property type="component" value="Unassembled WGS sequence"/>
</dbReference>
<name>A0A8H5ATB9_9AGAR</name>
<evidence type="ECO:0000313" key="3">
    <source>
        <dbReference type="Proteomes" id="UP000567179"/>
    </source>
</evidence>
<protein>
    <submittedName>
        <fullName evidence="2">Uncharacterized protein</fullName>
    </submittedName>
</protein>
<proteinExistence type="predicted"/>
<keyword evidence="3" id="KW-1185">Reference proteome</keyword>
<evidence type="ECO:0000256" key="1">
    <source>
        <dbReference type="SAM" id="MobiDB-lite"/>
    </source>
</evidence>
<evidence type="ECO:0000313" key="2">
    <source>
        <dbReference type="EMBL" id="KAF5310622.1"/>
    </source>
</evidence>
<dbReference type="EMBL" id="JAACJJ010000057">
    <property type="protein sequence ID" value="KAF5310622.1"/>
    <property type="molecule type" value="Genomic_DNA"/>
</dbReference>
<reference evidence="2 3" key="1">
    <citation type="journal article" date="2020" name="ISME J.">
        <title>Uncovering the hidden diversity of litter-decomposition mechanisms in mushroom-forming fungi.</title>
        <authorList>
            <person name="Floudas D."/>
            <person name="Bentzer J."/>
            <person name="Ahren D."/>
            <person name="Johansson T."/>
            <person name="Persson P."/>
            <person name="Tunlid A."/>
        </authorList>
    </citation>
    <scope>NUCLEOTIDE SEQUENCE [LARGE SCALE GENOMIC DNA]</scope>
    <source>
        <strain evidence="2 3">CBS 101986</strain>
    </source>
</reference>
<accession>A0A8H5ATB9</accession>
<feature type="region of interest" description="Disordered" evidence="1">
    <location>
        <begin position="20"/>
        <end position="46"/>
    </location>
</feature>
<gene>
    <name evidence="2" type="ORF">D9619_008268</name>
</gene>